<accession>A0AA36GZ11</accession>
<feature type="compositionally biased region" description="Polar residues" evidence="5">
    <location>
        <begin position="17"/>
        <end position="34"/>
    </location>
</feature>
<dbReference type="InterPro" id="IPR029071">
    <property type="entry name" value="Ubiquitin-like_domsf"/>
</dbReference>
<keyword evidence="9" id="KW-1185">Reference proteome</keyword>
<dbReference type="Pfam" id="PF00240">
    <property type="entry name" value="ubiquitin"/>
    <property type="match status" value="1"/>
</dbReference>
<evidence type="ECO:0000313" key="8">
    <source>
        <dbReference type="EMBL" id="CAJ0600902.1"/>
    </source>
</evidence>
<gene>
    <name evidence="8" type="ORF">CYNAS_LOCUS12885</name>
</gene>
<reference evidence="8" key="1">
    <citation type="submission" date="2023-07" db="EMBL/GenBank/DDBJ databases">
        <authorList>
            <consortium name="CYATHOMIX"/>
        </authorList>
    </citation>
    <scope>NUCLEOTIDE SEQUENCE</scope>
    <source>
        <strain evidence="8">N/A</strain>
    </source>
</reference>
<dbReference type="PANTHER" id="PTHR10634:SF67">
    <property type="entry name" value="AN1-TYPE ZINC FINGER PROTEIN 3"/>
    <property type="match status" value="1"/>
</dbReference>
<dbReference type="PANTHER" id="PTHR10634">
    <property type="entry name" value="AN1-TYPE ZINC FINGER PROTEIN"/>
    <property type="match status" value="1"/>
</dbReference>
<name>A0AA36GZ11_CYLNA</name>
<evidence type="ECO:0000256" key="3">
    <source>
        <dbReference type="ARBA" id="ARBA00022833"/>
    </source>
</evidence>
<evidence type="ECO:0000256" key="4">
    <source>
        <dbReference type="PROSITE-ProRule" id="PRU00449"/>
    </source>
</evidence>
<evidence type="ECO:0000313" key="9">
    <source>
        <dbReference type="Proteomes" id="UP001176961"/>
    </source>
</evidence>
<feature type="region of interest" description="Disordered" evidence="5">
    <location>
        <begin position="208"/>
        <end position="247"/>
    </location>
</feature>
<dbReference type="Gene3D" id="3.10.20.90">
    <property type="entry name" value="Phosphatidylinositol 3-kinase Catalytic Subunit, Chain A, domain 1"/>
    <property type="match status" value="1"/>
</dbReference>
<feature type="compositionally biased region" description="Basic and acidic residues" evidence="5">
    <location>
        <begin position="1"/>
        <end position="16"/>
    </location>
</feature>
<organism evidence="8 9">
    <name type="scientific">Cylicocyclus nassatus</name>
    <name type="common">Nematode worm</name>
    <dbReference type="NCBI Taxonomy" id="53992"/>
    <lineage>
        <taxon>Eukaryota</taxon>
        <taxon>Metazoa</taxon>
        <taxon>Ecdysozoa</taxon>
        <taxon>Nematoda</taxon>
        <taxon>Chromadorea</taxon>
        <taxon>Rhabditida</taxon>
        <taxon>Rhabditina</taxon>
        <taxon>Rhabditomorpha</taxon>
        <taxon>Strongyloidea</taxon>
        <taxon>Strongylidae</taxon>
        <taxon>Cylicocyclus</taxon>
    </lineage>
</organism>
<dbReference type="InterPro" id="IPR050652">
    <property type="entry name" value="AN1_A20_ZnFinger"/>
</dbReference>
<sequence length="365" mass="41318">MSGFESESHRSKEDACSSRTKSGHSNRSPRSSPRVTEEPLNDLLEITVNTVMEGVTAAKILVPALCRVSELKSIVSDATDISAGKQVLMYKDVELKDDNTPIRSYGIDHDCTITMNVRMSTGSKIARDNSLNMNMFFLPMVMRQGSTSSLRSKIRSMTSIRSRPKYSHRYDLPKYDNSLSSPAKQMEHELTRNKMMRLLRKVRQRKTRLLSDTDVPSPESHSSISPNSPTSPNIPAPTPSPLKTYEPDKFLTDRHMKLFFDPPESVEEMMLLQSPMSLPPSSVEELLQIKEARKKSTKTACQFCHRKLGLTEQQIECLCHGIFCKKHRRPAAHNCGIDYKQTGRSKIIRENPRILEGGIHKARED</sequence>
<feature type="compositionally biased region" description="Low complexity" evidence="5">
    <location>
        <begin position="216"/>
        <end position="231"/>
    </location>
</feature>
<evidence type="ECO:0000259" key="6">
    <source>
        <dbReference type="PROSITE" id="PS50053"/>
    </source>
</evidence>
<dbReference type="AlphaFoldDB" id="A0AA36GZ11"/>
<evidence type="ECO:0000256" key="1">
    <source>
        <dbReference type="ARBA" id="ARBA00022723"/>
    </source>
</evidence>
<proteinExistence type="predicted"/>
<evidence type="ECO:0000256" key="2">
    <source>
        <dbReference type="ARBA" id="ARBA00022771"/>
    </source>
</evidence>
<keyword evidence="2 4" id="KW-0863">Zinc-finger</keyword>
<protein>
    <recommendedName>
        <fullName evidence="10">AN1-type zinc finger protein 4</fullName>
    </recommendedName>
</protein>
<dbReference type="SUPFAM" id="SSF54236">
    <property type="entry name" value="Ubiquitin-like"/>
    <property type="match status" value="1"/>
</dbReference>
<keyword evidence="3" id="KW-0862">Zinc</keyword>
<dbReference type="InterPro" id="IPR000626">
    <property type="entry name" value="Ubiquitin-like_dom"/>
</dbReference>
<feature type="domain" description="AN1-type" evidence="7">
    <location>
        <begin position="295"/>
        <end position="343"/>
    </location>
</feature>
<keyword evidence="1" id="KW-0479">Metal-binding</keyword>
<feature type="domain" description="Ubiquitin-like" evidence="6">
    <location>
        <begin position="44"/>
        <end position="122"/>
    </location>
</feature>
<dbReference type="PROSITE" id="PS51039">
    <property type="entry name" value="ZF_AN1"/>
    <property type="match status" value="1"/>
</dbReference>
<dbReference type="Proteomes" id="UP001176961">
    <property type="component" value="Unassembled WGS sequence"/>
</dbReference>
<dbReference type="EMBL" id="CATQJL010000305">
    <property type="protein sequence ID" value="CAJ0600902.1"/>
    <property type="molecule type" value="Genomic_DNA"/>
</dbReference>
<dbReference type="PROSITE" id="PS50053">
    <property type="entry name" value="UBIQUITIN_2"/>
    <property type="match status" value="1"/>
</dbReference>
<dbReference type="GO" id="GO:0008270">
    <property type="term" value="F:zinc ion binding"/>
    <property type="evidence" value="ECO:0007669"/>
    <property type="project" value="UniProtKB-KW"/>
</dbReference>
<dbReference type="Gene3D" id="4.10.1110.10">
    <property type="entry name" value="AN1-like Zinc finger"/>
    <property type="match status" value="1"/>
</dbReference>
<evidence type="ECO:0008006" key="10">
    <source>
        <dbReference type="Google" id="ProtNLM"/>
    </source>
</evidence>
<dbReference type="InterPro" id="IPR035896">
    <property type="entry name" value="AN1-like_Znf"/>
</dbReference>
<dbReference type="InterPro" id="IPR000058">
    <property type="entry name" value="Znf_AN1"/>
</dbReference>
<dbReference type="SMART" id="SM00213">
    <property type="entry name" value="UBQ"/>
    <property type="match status" value="1"/>
</dbReference>
<feature type="region of interest" description="Disordered" evidence="5">
    <location>
        <begin position="168"/>
        <end position="194"/>
    </location>
</feature>
<evidence type="ECO:0000259" key="7">
    <source>
        <dbReference type="PROSITE" id="PS51039"/>
    </source>
</evidence>
<comment type="caution">
    <text evidence="8">The sequence shown here is derived from an EMBL/GenBank/DDBJ whole genome shotgun (WGS) entry which is preliminary data.</text>
</comment>
<dbReference type="CDD" id="cd17039">
    <property type="entry name" value="Ubl_ubiquitin_like"/>
    <property type="match status" value="1"/>
</dbReference>
<evidence type="ECO:0000256" key="5">
    <source>
        <dbReference type="SAM" id="MobiDB-lite"/>
    </source>
</evidence>
<dbReference type="SMART" id="SM00154">
    <property type="entry name" value="ZnF_AN1"/>
    <property type="match status" value="1"/>
</dbReference>
<dbReference type="SUPFAM" id="SSF118310">
    <property type="entry name" value="AN1-like Zinc finger"/>
    <property type="match status" value="1"/>
</dbReference>
<feature type="region of interest" description="Disordered" evidence="5">
    <location>
        <begin position="1"/>
        <end position="38"/>
    </location>
</feature>